<keyword evidence="2" id="KW-0808">Transferase</keyword>
<reference evidence="6" key="1">
    <citation type="submission" date="2015-10" db="EMBL/GenBank/DDBJ databases">
        <title>Description of Candidatus Tenderia electrophaga gen. nov, sp. nov., an Uncultivated Electroautotroph from a Biocathode Enrichment.</title>
        <authorList>
            <person name="Eddie B.J."/>
            <person name="Malanoski A.P."/>
            <person name="Wang Z."/>
            <person name="Hall R.J."/>
            <person name="Oh S.D."/>
            <person name="Heiner C."/>
            <person name="Lin B."/>
            <person name="Strycharz-Glaven S.M."/>
        </authorList>
    </citation>
    <scope>NUCLEOTIDE SEQUENCE [LARGE SCALE GENOMIC DNA]</scope>
    <source>
        <strain evidence="6">NRL1</strain>
    </source>
</reference>
<feature type="transmembrane region" description="Helical" evidence="4">
    <location>
        <begin position="6"/>
        <end position="28"/>
    </location>
</feature>
<dbReference type="KEGG" id="tee:Tel_02465"/>
<dbReference type="GO" id="GO:0003841">
    <property type="term" value="F:1-acylglycerol-3-phosphate O-acyltransferase activity"/>
    <property type="evidence" value="ECO:0007669"/>
    <property type="project" value="TreeGrafter"/>
</dbReference>
<comment type="pathway">
    <text evidence="1">Lipid metabolism.</text>
</comment>
<dbReference type="SMART" id="SM00563">
    <property type="entry name" value="PlsC"/>
    <property type="match status" value="1"/>
</dbReference>
<dbReference type="SUPFAM" id="SSF69593">
    <property type="entry name" value="Glycerol-3-phosphate (1)-acyltransferase"/>
    <property type="match status" value="1"/>
</dbReference>
<keyword evidence="4" id="KW-0472">Membrane</keyword>
<keyword evidence="4" id="KW-1133">Transmembrane helix</keyword>
<evidence type="ECO:0000256" key="2">
    <source>
        <dbReference type="ARBA" id="ARBA00022679"/>
    </source>
</evidence>
<dbReference type="EMBL" id="CP013099">
    <property type="protein sequence ID" value="ALP52094.1"/>
    <property type="molecule type" value="Genomic_DNA"/>
</dbReference>
<evidence type="ECO:0000256" key="4">
    <source>
        <dbReference type="SAM" id="Phobius"/>
    </source>
</evidence>
<gene>
    <name evidence="6" type="ORF">Tel_02465</name>
</gene>
<protein>
    <submittedName>
        <fullName evidence="6">Acyl-phosphate glycerol 3-phosphate acyltransferase</fullName>
    </submittedName>
</protein>
<dbReference type="Pfam" id="PF01553">
    <property type="entry name" value="Acyltransferase"/>
    <property type="match status" value="1"/>
</dbReference>
<dbReference type="Proteomes" id="UP000055136">
    <property type="component" value="Chromosome"/>
</dbReference>
<evidence type="ECO:0000313" key="6">
    <source>
        <dbReference type="EMBL" id="ALP52094.1"/>
    </source>
</evidence>
<evidence type="ECO:0000259" key="5">
    <source>
        <dbReference type="SMART" id="SM00563"/>
    </source>
</evidence>
<dbReference type="AlphaFoldDB" id="A0A0S2TAC7"/>
<sequence>MQLLRSTIFFITMVVSAIVFAIPAVLLYPLSFRTRYRFISQWARFNIWWLKVTCRLTYRVEGLEHLPREAAIVYCKHASTWETLALQGILPPQTWVLKRELLRVPFFGWGLAMLKPVAIDRASGRKALKQLVERGKRCLAEGRWLIVFPEGTRMAPGKMRRFGLGGAMLAEKSGHPVVPIAHNAGHYWPRHRFLKTPGVITLRIGPVIDSRVHNAAEINARAEQWMIEAMTDITGQPEEIVERK</sequence>
<evidence type="ECO:0000313" key="7">
    <source>
        <dbReference type="Proteomes" id="UP000055136"/>
    </source>
</evidence>
<dbReference type="GO" id="GO:0006654">
    <property type="term" value="P:phosphatidic acid biosynthetic process"/>
    <property type="evidence" value="ECO:0007669"/>
    <property type="project" value="TreeGrafter"/>
</dbReference>
<evidence type="ECO:0000256" key="1">
    <source>
        <dbReference type="ARBA" id="ARBA00005189"/>
    </source>
</evidence>
<feature type="domain" description="Phospholipid/glycerol acyltransferase" evidence="5">
    <location>
        <begin position="71"/>
        <end position="185"/>
    </location>
</feature>
<accession>A0A0S2TAC7</accession>
<dbReference type="PANTHER" id="PTHR10434">
    <property type="entry name" value="1-ACYL-SN-GLYCEROL-3-PHOSPHATE ACYLTRANSFERASE"/>
    <property type="match status" value="1"/>
</dbReference>
<proteinExistence type="predicted"/>
<evidence type="ECO:0000256" key="3">
    <source>
        <dbReference type="ARBA" id="ARBA00023315"/>
    </source>
</evidence>
<keyword evidence="4" id="KW-0812">Transmembrane</keyword>
<dbReference type="PANTHER" id="PTHR10434:SF40">
    <property type="entry name" value="1-ACYL-SN-GLYCEROL-3-PHOSPHATE ACYLTRANSFERASE"/>
    <property type="match status" value="1"/>
</dbReference>
<dbReference type="STRING" id="1748243.Tel_02465"/>
<organism evidence="6 7">
    <name type="scientific">Candidatus Tenderia electrophaga</name>
    <dbReference type="NCBI Taxonomy" id="1748243"/>
    <lineage>
        <taxon>Bacteria</taxon>
        <taxon>Pseudomonadati</taxon>
        <taxon>Pseudomonadota</taxon>
        <taxon>Gammaproteobacteria</taxon>
        <taxon>Candidatus Tenderiales</taxon>
        <taxon>Candidatus Tenderiaceae</taxon>
        <taxon>Candidatus Tenderia</taxon>
    </lineage>
</organism>
<keyword evidence="3 6" id="KW-0012">Acyltransferase</keyword>
<dbReference type="CDD" id="cd07989">
    <property type="entry name" value="LPLAT_AGPAT-like"/>
    <property type="match status" value="1"/>
</dbReference>
<name>A0A0S2TAC7_9GAMM</name>
<keyword evidence="7" id="KW-1185">Reference proteome</keyword>
<dbReference type="InterPro" id="IPR002123">
    <property type="entry name" value="Plipid/glycerol_acylTrfase"/>
</dbReference>